<dbReference type="RefSeq" id="WP_382417675.1">
    <property type="nucleotide sequence ID" value="NZ_AP031500.1"/>
</dbReference>
<reference evidence="4" key="1">
    <citation type="journal article" date="2019" name="Int. J. Syst. Evol. Microbiol.">
        <title>The Global Catalogue of Microorganisms (GCM) 10K type strain sequencing project: providing services to taxonomists for standard genome sequencing and annotation.</title>
        <authorList>
            <consortium name="The Broad Institute Genomics Platform"/>
            <consortium name="The Broad Institute Genome Sequencing Center for Infectious Disease"/>
            <person name="Wu L."/>
            <person name="Ma J."/>
        </authorList>
    </citation>
    <scope>NUCLEOTIDE SEQUENCE [LARGE SCALE GENOMIC DNA]</scope>
    <source>
        <strain evidence="4">KCTC 52141</strain>
    </source>
</reference>
<dbReference type="Proteomes" id="UP001595548">
    <property type="component" value="Unassembled WGS sequence"/>
</dbReference>
<dbReference type="EMBL" id="JBHRTL010000030">
    <property type="protein sequence ID" value="MFC3156369.1"/>
    <property type="molecule type" value="Genomic_DNA"/>
</dbReference>
<dbReference type="InterPro" id="IPR052520">
    <property type="entry name" value="ATL_DNA_repair"/>
</dbReference>
<dbReference type="InterPro" id="IPR014048">
    <property type="entry name" value="MethylDNA_cys_MeTrfase_DNA-bd"/>
</dbReference>
<accession>A0ABV7HUM6</accession>
<dbReference type="Pfam" id="PF01035">
    <property type="entry name" value="DNA_binding_1"/>
    <property type="match status" value="1"/>
</dbReference>
<comment type="caution">
    <text evidence="3">The sequence shown here is derived from an EMBL/GenBank/DDBJ whole genome shotgun (WGS) entry which is preliminary data.</text>
</comment>
<dbReference type="Gene3D" id="1.10.10.10">
    <property type="entry name" value="Winged helix-like DNA-binding domain superfamily/Winged helix DNA-binding domain"/>
    <property type="match status" value="1"/>
</dbReference>
<dbReference type="PANTHER" id="PTHR42942:SF1">
    <property type="entry name" value="ALKYLTRANSFERASE-LIKE PROTEIN 1"/>
    <property type="match status" value="1"/>
</dbReference>
<feature type="domain" description="Methylated-DNA-[protein]-cysteine S-methyltransferase DNA binding" evidence="2">
    <location>
        <begin position="13"/>
        <end position="95"/>
    </location>
</feature>
<dbReference type="CDD" id="cd06445">
    <property type="entry name" value="ATase"/>
    <property type="match status" value="1"/>
</dbReference>
<dbReference type="InterPro" id="IPR036217">
    <property type="entry name" value="MethylDNA_cys_MeTrfase_DNAb"/>
</dbReference>
<name>A0ABV7HUM6_9GAMM</name>
<evidence type="ECO:0000313" key="3">
    <source>
        <dbReference type="EMBL" id="MFC3156369.1"/>
    </source>
</evidence>
<keyword evidence="4" id="KW-1185">Reference proteome</keyword>
<gene>
    <name evidence="3" type="ORF">ACFOEB_14245</name>
</gene>
<protein>
    <submittedName>
        <fullName evidence="3">MGMT family protein</fullName>
    </submittedName>
</protein>
<evidence type="ECO:0000256" key="1">
    <source>
        <dbReference type="ARBA" id="ARBA00022763"/>
    </source>
</evidence>
<evidence type="ECO:0000313" key="4">
    <source>
        <dbReference type="Proteomes" id="UP001595548"/>
    </source>
</evidence>
<dbReference type="SUPFAM" id="SSF46767">
    <property type="entry name" value="Methylated DNA-protein cysteine methyltransferase, C-terminal domain"/>
    <property type="match status" value="1"/>
</dbReference>
<keyword evidence="1" id="KW-0227">DNA damage</keyword>
<dbReference type="PANTHER" id="PTHR42942">
    <property type="entry name" value="6-O-METHYLGUANINE DNA METHYLTRANSFERASE"/>
    <property type="match status" value="1"/>
</dbReference>
<proteinExistence type="predicted"/>
<organism evidence="3 4">
    <name type="scientific">Gilvimarinus japonicus</name>
    <dbReference type="NCBI Taxonomy" id="1796469"/>
    <lineage>
        <taxon>Bacteria</taxon>
        <taxon>Pseudomonadati</taxon>
        <taxon>Pseudomonadota</taxon>
        <taxon>Gammaproteobacteria</taxon>
        <taxon>Cellvibrionales</taxon>
        <taxon>Cellvibrionaceae</taxon>
        <taxon>Gilvimarinus</taxon>
    </lineage>
</organism>
<evidence type="ECO:0000259" key="2">
    <source>
        <dbReference type="Pfam" id="PF01035"/>
    </source>
</evidence>
<sequence length="112" mass="12358">MQTPQLTDKPPDPFYTALYTVLARVPAGRVITYGQLAALAGRPGAARWAGRLLRALPNDTQLPWHRVVAASGKLSLPAGSDAANRQRTRLEAEGVVFRGERIRLAHYRWLAE</sequence>
<dbReference type="InterPro" id="IPR036388">
    <property type="entry name" value="WH-like_DNA-bd_sf"/>
</dbReference>